<reference evidence="2" key="1">
    <citation type="journal article" date="2017" name="Nat. Ecol. Evol.">
        <title>Genome expansion and lineage-specific genetic innovations in the forest pathogenic fungi Armillaria.</title>
        <authorList>
            <person name="Sipos G."/>
            <person name="Prasanna A.N."/>
            <person name="Walter M.C."/>
            <person name="O'Connor E."/>
            <person name="Balint B."/>
            <person name="Krizsan K."/>
            <person name="Kiss B."/>
            <person name="Hess J."/>
            <person name="Varga T."/>
            <person name="Slot J."/>
            <person name="Riley R."/>
            <person name="Boka B."/>
            <person name="Rigling D."/>
            <person name="Barry K."/>
            <person name="Lee J."/>
            <person name="Mihaltcheva S."/>
            <person name="LaButti K."/>
            <person name="Lipzen A."/>
            <person name="Waldron R."/>
            <person name="Moloney N.M."/>
            <person name="Sperisen C."/>
            <person name="Kredics L."/>
            <person name="Vagvoelgyi C."/>
            <person name="Patrignani A."/>
            <person name="Fitzpatrick D."/>
            <person name="Nagy I."/>
            <person name="Doyle S."/>
            <person name="Anderson J.B."/>
            <person name="Grigoriev I.V."/>
            <person name="Gueldener U."/>
            <person name="Muensterkoetter M."/>
            <person name="Nagy L.G."/>
        </authorList>
    </citation>
    <scope>NUCLEOTIDE SEQUENCE [LARGE SCALE GENOMIC DNA]</scope>
    <source>
        <strain evidence="2">28-4</strain>
    </source>
</reference>
<organism evidence="1 2">
    <name type="scientific">Armillaria solidipes</name>
    <dbReference type="NCBI Taxonomy" id="1076256"/>
    <lineage>
        <taxon>Eukaryota</taxon>
        <taxon>Fungi</taxon>
        <taxon>Dikarya</taxon>
        <taxon>Basidiomycota</taxon>
        <taxon>Agaricomycotina</taxon>
        <taxon>Agaricomycetes</taxon>
        <taxon>Agaricomycetidae</taxon>
        <taxon>Agaricales</taxon>
        <taxon>Marasmiineae</taxon>
        <taxon>Physalacriaceae</taxon>
        <taxon>Armillaria</taxon>
    </lineage>
</organism>
<protein>
    <recommendedName>
        <fullName evidence="3">GST N-terminal domain-containing protein</fullName>
    </recommendedName>
</protein>
<keyword evidence="2" id="KW-1185">Reference proteome</keyword>
<name>A0A2H3BUG6_9AGAR</name>
<sequence>MHGPPIPGKPGQIIFVTASSLPRYALNYKGIPYRSGWFEYPDIEGLCQTFNTPASATREDGVTPNDTVTLLRDSSTETIISASATIVEYLEATYPDTLCLIPPEIRYYMLHSQLH</sequence>
<dbReference type="Proteomes" id="UP000218334">
    <property type="component" value="Unassembled WGS sequence"/>
</dbReference>
<dbReference type="Gene3D" id="3.40.30.10">
    <property type="entry name" value="Glutaredoxin"/>
    <property type="match status" value="1"/>
</dbReference>
<evidence type="ECO:0008006" key="3">
    <source>
        <dbReference type="Google" id="ProtNLM"/>
    </source>
</evidence>
<evidence type="ECO:0000313" key="2">
    <source>
        <dbReference type="Proteomes" id="UP000218334"/>
    </source>
</evidence>
<evidence type="ECO:0000313" key="1">
    <source>
        <dbReference type="EMBL" id="PBK66686.1"/>
    </source>
</evidence>
<accession>A0A2H3BUG6</accession>
<dbReference type="AlphaFoldDB" id="A0A2H3BUG6"/>
<dbReference type="EMBL" id="KZ293439">
    <property type="protein sequence ID" value="PBK66686.1"/>
    <property type="molecule type" value="Genomic_DNA"/>
</dbReference>
<proteinExistence type="predicted"/>
<gene>
    <name evidence="1" type="ORF">ARMSODRAFT_340386</name>
</gene>